<dbReference type="GO" id="GO:0030272">
    <property type="term" value="F:5-formyltetrahydrofolate cyclo-ligase activity"/>
    <property type="evidence" value="ECO:0007669"/>
    <property type="project" value="UniProtKB-EC"/>
</dbReference>
<evidence type="ECO:0000256" key="2">
    <source>
        <dbReference type="ARBA" id="ARBA00022741"/>
    </source>
</evidence>
<proteinExistence type="inferred from homology"/>
<evidence type="ECO:0000313" key="6">
    <source>
        <dbReference type="Proteomes" id="UP001268819"/>
    </source>
</evidence>
<comment type="catalytic activity">
    <reaction evidence="4">
        <text>(6S)-5-formyl-5,6,7,8-tetrahydrofolate + ATP = (6R)-5,10-methenyltetrahydrofolate + ADP + phosphate</text>
        <dbReference type="Rhea" id="RHEA:10488"/>
        <dbReference type="ChEBI" id="CHEBI:30616"/>
        <dbReference type="ChEBI" id="CHEBI:43474"/>
        <dbReference type="ChEBI" id="CHEBI:57455"/>
        <dbReference type="ChEBI" id="CHEBI:57457"/>
        <dbReference type="ChEBI" id="CHEBI:456216"/>
        <dbReference type="EC" id="6.3.3.2"/>
    </reaction>
</comment>
<dbReference type="Pfam" id="PF01812">
    <property type="entry name" value="5-FTHF_cyc-lig"/>
    <property type="match status" value="1"/>
</dbReference>
<dbReference type="RefSeq" id="WP_310311957.1">
    <property type="nucleotide sequence ID" value="NZ_BAAAXB010000001.1"/>
</dbReference>
<dbReference type="Proteomes" id="UP001268819">
    <property type="component" value="Unassembled WGS sequence"/>
</dbReference>
<accession>A0ABU1Q554</accession>
<evidence type="ECO:0000256" key="4">
    <source>
        <dbReference type="RuleBase" id="RU361279"/>
    </source>
</evidence>
<protein>
    <recommendedName>
        <fullName evidence="4">5-formyltetrahydrofolate cyclo-ligase</fullName>
        <ecNumber evidence="4">6.3.3.2</ecNumber>
    </recommendedName>
</protein>
<dbReference type="InterPro" id="IPR002698">
    <property type="entry name" value="FTHF_cligase"/>
</dbReference>
<dbReference type="PANTHER" id="PTHR23407:SF1">
    <property type="entry name" value="5-FORMYLTETRAHYDROFOLATE CYCLO-LIGASE"/>
    <property type="match status" value="1"/>
</dbReference>
<dbReference type="PANTHER" id="PTHR23407">
    <property type="entry name" value="ATPASE INHIBITOR/5-FORMYLTETRAHYDROFOLATE CYCLO-LIGASE"/>
    <property type="match status" value="1"/>
</dbReference>
<evidence type="ECO:0000313" key="5">
    <source>
        <dbReference type="EMBL" id="MDR6598025.1"/>
    </source>
</evidence>
<name>A0ABU1Q554_9PSEU</name>
<dbReference type="NCBIfam" id="TIGR02727">
    <property type="entry name" value="MTHFS_bact"/>
    <property type="match status" value="1"/>
</dbReference>
<dbReference type="SUPFAM" id="SSF100950">
    <property type="entry name" value="NagB/RpiA/CoA transferase-like"/>
    <property type="match status" value="1"/>
</dbReference>
<dbReference type="EMBL" id="JAVDSG010000001">
    <property type="protein sequence ID" value="MDR6598025.1"/>
    <property type="molecule type" value="Genomic_DNA"/>
</dbReference>
<keyword evidence="3 4" id="KW-0067">ATP-binding</keyword>
<evidence type="ECO:0000256" key="3">
    <source>
        <dbReference type="ARBA" id="ARBA00022840"/>
    </source>
</evidence>
<dbReference type="Gene3D" id="3.40.50.10420">
    <property type="entry name" value="NagB/RpiA/CoA transferase-like"/>
    <property type="match status" value="1"/>
</dbReference>
<dbReference type="EC" id="6.3.3.2" evidence="4"/>
<reference evidence="5 6" key="1">
    <citation type="submission" date="2023-07" db="EMBL/GenBank/DDBJ databases">
        <title>Sequencing the genomes of 1000 actinobacteria strains.</title>
        <authorList>
            <person name="Klenk H.-P."/>
        </authorList>
    </citation>
    <scope>NUCLEOTIDE SEQUENCE [LARGE SCALE GENOMIC DNA]</scope>
    <source>
        <strain evidence="5 6">DSM 43749</strain>
    </source>
</reference>
<comment type="similarity">
    <text evidence="1 4">Belongs to the 5-formyltetrahydrofolate cyclo-ligase family.</text>
</comment>
<keyword evidence="4" id="KW-0479">Metal-binding</keyword>
<keyword evidence="5" id="KW-0436">Ligase</keyword>
<comment type="cofactor">
    <cofactor evidence="4">
        <name>Mg(2+)</name>
        <dbReference type="ChEBI" id="CHEBI:18420"/>
    </cofactor>
</comment>
<keyword evidence="4" id="KW-0460">Magnesium</keyword>
<gene>
    <name evidence="5" type="ORF">J2S66_006409</name>
</gene>
<sequence length="193" mass="19865">MTSGERDGKATLRARLRSFRRGAVMPSMASEAPRAVAALGVRPGRVVCAYAASAREPGSVAMLDALVGAGYRVLLPVVVGDGLAWAPYDGRLRPGAFGLPEPVGAASALPAGVALVLVPALAVDHAGVRLGKGGGYYDRALASCAAPKVAVVRDEEFVPVLPAEPHDVRVDAVLTPSGLVRLPLRPRPPGRPL</sequence>
<evidence type="ECO:0000256" key="1">
    <source>
        <dbReference type="ARBA" id="ARBA00010638"/>
    </source>
</evidence>
<organism evidence="5 6">
    <name type="scientific">Saccharothrix longispora</name>
    <dbReference type="NCBI Taxonomy" id="33920"/>
    <lineage>
        <taxon>Bacteria</taxon>
        <taxon>Bacillati</taxon>
        <taxon>Actinomycetota</taxon>
        <taxon>Actinomycetes</taxon>
        <taxon>Pseudonocardiales</taxon>
        <taxon>Pseudonocardiaceae</taxon>
        <taxon>Saccharothrix</taxon>
    </lineage>
</organism>
<dbReference type="InterPro" id="IPR037171">
    <property type="entry name" value="NagB/RpiA_transferase-like"/>
</dbReference>
<keyword evidence="2 4" id="KW-0547">Nucleotide-binding</keyword>
<keyword evidence="6" id="KW-1185">Reference proteome</keyword>
<comment type="caution">
    <text evidence="5">The sequence shown here is derived from an EMBL/GenBank/DDBJ whole genome shotgun (WGS) entry which is preliminary data.</text>
</comment>
<dbReference type="InterPro" id="IPR024185">
    <property type="entry name" value="FTHF_cligase-like_sf"/>
</dbReference>